<dbReference type="InterPro" id="IPR057700">
    <property type="entry name" value="DUF7940"/>
</dbReference>
<dbReference type="EMBL" id="CACRTI010000004">
    <property type="protein sequence ID" value="VYT37413.1"/>
    <property type="molecule type" value="Genomic_DNA"/>
</dbReference>
<feature type="transmembrane region" description="Helical" evidence="1">
    <location>
        <begin position="78"/>
        <end position="96"/>
    </location>
</feature>
<keyword evidence="1" id="KW-0472">Membrane</keyword>
<dbReference type="Pfam" id="PF25612">
    <property type="entry name" value="DUF7940"/>
    <property type="match status" value="1"/>
</dbReference>
<keyword evidence="1" id="KW-1133">Transmembrane helix</keyword>
<organism evidence="2">
    <name type="scientific">Citrobacter amalonaticus</name>
    <dbReference type="NCBI Taxonomy" id="35703"/>
    <lineage>
        <taxon>Bacteria</taxon>
        <taxon>Pseudomonadati</taxon>
        <taxon>Pseudomonadota</taxon>
        <taxon>Gammaproteobacteria</taxon>
        <taxon>Enterobacterales</taxon>
        <taxon>Enterobacteriaceae</taxon>
        <taxon>Citrobacter</taxon>
    </lineage>
</organism>
<gene>
    <name evidence="2" type="ORF">CALFYP1_04280</name>
</gene>
<evidence type="ECO:0000256" key="1">
    <source>
        <dbReference type="SAM" id="Phobius"/>
    </source>
</evidence>
<dbReference type="AlphaFoldDB" id="A0A6N2W5S7"/>
<protein>
    <submittedName>
        <fullName evidence="2">Uncharacterized protein</fullName>
    </submittedName>
</protein>
<proteinExistence type="predicted"/>
<feature type="transmembrane region" description="Helical" evidence="1">
    <location>
        <begin position="42"/>
        <end position="66"/>
    </location>
</feature>
<keyword evidence="1" id="KW-0812">Transmembrane</keyword>
<dbReference type="RefSeq" id="WP_156595467.1">
    <property type="nucleotide sequence ID" value="NZ_CACRTI010000004.1"/>
</dbReference>
<evidence type="ECO:0000313" key="2">
    <source>
        <dbReference type="EMBL" id="VYT37413.1"/>
    </source>
</evidence>
<reference evidence="2" key="1">
    <citation type="submission" date="2019-11" db="EMBL/GenBank/DDBJ databases">
        <authorList>
            <person name="Feng L."/>
        </authorList>
    </citation>
    <scope>NUCLEOTIDE SEQUENCE</scope>
    <source>
        <strain evidence="2">CAmalonaticusLFYP1</strain>
    </source>
</reference>
<sequence>MKIFIAFCLVAIVVLLMAQRYTRLEFVAHAKLLFKTWSVWLASLGAMLGAWIQSFPEAAIQAWAFLPEDIKGYIPHDILGYISQGMVVLAVLAQFVRQSKLKDKAVELREAK</sequence>
<accession>A0A6N2W5S7</accession>
<name>A0A6N2W5S7_CITAM</name>